<comment type="caution">
    <text evidence="1">The sequence shown here is derived from an EMBL/GenBank/DDBJ whole genome shotgun (WGS) entry which is preliminary data.</text>
</comment>
<evidence type="ECO:0000313" key="1">
    <source>
        <dbReference type="EMBL" id="THB61414.1"/>
    </source>
</evidence>
<proteinExistence type="predicted"/>
<protein>
    <recommendedName>
        <fullName evidence="3">Lipoprotein</fullName>
    </recommendedName>
</protein>
<reference evidence="1 2" key="1">
    <citation type="submission" date="2019-01" db="EMBL/GenBank/DDBJ databases">
        <title>Vagococcus silagei sp. nov. isolated from brewer's grain.</title>
        <authorList>
            <person name="Guu J.-R."/>
        </authorList>
    </citation>
    <scope>NUCLEOTIDE SEQUENCE [LARGE SCALE GENOMIC DNA]</scope>
    <source>
        <strain evidence="1 2">2B-2</strain>
    </source>
</reference>
<evidence type="ECO:0008006" key="3">
    <source>
        <dbReference type="Google" id="ProtNLM"/>
    </source>
</evidence>
<accession>A0A4S3B2P3</accession>
<dbReference type="AlphaFoldDB" id="A0A4S3B2P3"/>
<sequence>MKKVKVSILLAIVSLIVLSGCGKKDLSGVYYYEQTKSMTTSKNSSEDVQVHKLEIVSSSDDKKKYKVAESAQYNPPASEGVLEIVDKNYLDMKMSKSSNELNPSDVLDGIDISELEKEKFSFKKGVIEIGEVKFYESGTKEGKKYEKVWAGSSTWGEEFDK</sequence>
<evidence type="ECO:0000313" key="2">
    <source>
        <dbReference type="Proteomes" id="UP000310506"/>
    </source>
</evidence>
<name>A0A4S3B2P3_9ENTE</name>
<keyword evidence="2" id="KW-1185">Reference proteome</keyword>
<gene>
    <name evidence="1" type="ORF">ESZ54_05050</name>
</gene>
<dbReference type="OrthoDB" id="9970579at2"/>
<dbReference type="RefSeq" id="WP_136136599.1">
    <property type="nucleotide sequence ID" value="NZ_SDGV01000012.1"/>
</dbReference>
<organism evidence="1 2">
    <name type="scientific">Vagococcus silagei</name>
    <dbReference type="NCBI Taxonomy" id="2508885"/>
    <lineage>
        <taxon>Bacteria</taxon>
        <taxon>Bacillati</taxon>
        <taxon>Bacillota</taxon>
        <taxon>Bacilli</taxon>
        <taxon>Lactobacillales</taxon>
        <taxon>Enterococcaceae</taxon>
        <taxon>Vagococcus</taxon>
    </lineage>
</organism>
<dbReference type="PROSITE" id="PS51257">
    <property type="entry name" value="PROKAR_LIPOPROTEIN"/>
    <property type="match status" value="1"/>
</dbReference>
<dbReference type="Proteomes" id="UP000310506">
    <property type="component" value="Unassembled WGS sequence"/>
</dbReference>
<dbReference type="EMBL" id="SDGV01000012">
    <property type="protein sequence ID" value="THB61414.1"/>
    <property type="molecule type" value="Genomic_DNA"/>
</dbReference>